<dbReference type="EMBL" id="GL768131">
    <property type="protein sequence ID" value="EFZ11993.1"/>
    <property type="molecule type" value="Genomic_DNA"/>
</dbReference>
<name>E9J5B0_SOLIN</name>
<reference evidence="2" key="1">
    <citation type="journal article" date="2011" name="Proc. Natl. Acad. Sci. U.S.A.">
        <title>The genome of the fire ant Solenopsis invicta.</title>
        <authorList>
            <person name="Wurm Y."/>
            <person name="Wang J."/>
            <person name="Riba-Grognuz O."/>
            <person name="Corona M."/>
            <person name="Nygaard S."/>
            <person name="Hunt B.G."/>
            <person name="Ingram K.K."/>
            <person name="Falquet L."/>
            <person name="Nipitwattanaphon M."/>
            <person name="Gotzek D."/>
            <person name="Dijkstra M.B."/>
            <person name="Oettler J."/>
            <person name="Comtesse F."/>
            <person name="Shih C.J."/>
            <person name="Wu W.J."/>
            <person name="Yang C.C."/>
            <person name="Thomas J."/>
            <person name="Beaudoing E."/>
            <person name="Pradervand S."/>
            <person name="Flegel V."/>
            <person name="Cook E.D."/>
            <person name="Fabbretti R."/>
            <person name="Stockinger H."/>
            <person name="Long L."/>
            <person name="Farmerie W.G."/>
            <person name="Oakey J."/>
            <person name="Boomsma J.J."/>
            <person name="Pamilo P."/>
            <person name="Yi S.V."/>
            <person name="Heinze J."/>
            <person name="Goodisman M.A."/>
            <person name="Farinelli L."/>
            <person name="Harshman K."/>
            <person name="Hulo N."/>
            <person name="Cerutti L."/>
            <person name="Xenarios I."/>
            <person name="Shoemaker D."/>
            <person name="Keller L."/>
        </authorList>
    </citation>
    <scope>NUCLEOTIDE SEQUENCE [LARGE SCALE GENOMIC DNA]</scope>
</reference>
<dbReference type="Pfam" id="PF05699">
    <property type="entry name" value="Dimer_Tnp_hAT"/>
    <property type="match status" value="1"/>
</dbReference>
<evidence type="ECO:0000313" key="2">
    <source>
        <dbReference type="EMBL" id="EFZ11993.1"/>
    </source>
</evidence>
<evidence type="ECO:0000259" key="1">
    <source>
        <dbReference type="Pfam" id="PF05699"/>
    </source>
</evidence>
<proteinExistence type="predicted"/>
<dbReference type="HOGENOM" id="CLU_2461185_0_0_1"/>
<gene>
    <name evidence="2" type="ORF">SINV_05122</name>
</gene>
<feature type="domain" description="HAT C-terminal dimerisation" evidence="1">
    <location>
        <begin position="39"/>
        <end position="89"/>
    </location>
</feature>
<dbReference type="InterPro" id="IPR008906">
    <property type="entry name" value="HATC_C_dom"/>
</dbReference>
<protein>
    <recommendedName>
        <fullName evidence="1">HAT C-terminal dimerisation domain-containing protein</fullName>
    </recommendedName>
</protein>
<dbReference type="GO" id="GO:0046983">
    <property type="term" value="F:protein dimerization activity"/>
    <property type="evidence" value="ECO:0007669"/>
    <property type="project" value="InterPro"/>
</dbReference>
<accession>E9J5B0</accession>
<sequence length="89" mass="10540">MLDMILEDFMKKAHSFSDYYNLNNFCNEAELWYILWRDKNIKKEELKELELIEVLKEAKTFFPATMHALLISLALPCTTSTIERSFSTL</sequence>
<dbReference type="OMA" id="CNEAELW"/>
<dbReference type="AlphaFoldDB" id="E9J5B0"/>
<feature type="non-terminal residue" evidence="2">
    <location>
        <position position="89"/>
    </location>
</feature>
<organism>
    <name type="scientific">Solenopsis invicta</name>
    <name type="common">Red imported fire ant</name>
    <name type="synonym">Solenopsis wagneri</name>
    <dbReference type="NCBI Taxonomy" id="13686"/>
    <lineage>
        <taxon>Eukaryota</taxon>
        <taxon>Metazoa</taxon>
        <taxon>Ecdysozoa</taxon>
        <taxon>Arthropoda</taxon>
        <taxon>Hexapoda</taxon>
        <taxon>Insecta</taxon>
        <taxon>Pterygota</taxon>
        <taxon>Neoptera</taxon>
        <taxon>Endopterygota</taxon>
        <taxon>Hymenoptera</taxon>
        <taxon>Apocrita</taxon>
        <taxon>Aculeata</taxon>
        <taxon>Formicoidea</taxon>
        <taxon>Formicidae</taxon>
        <taxon>Myrmicinae</taxon>
        <taxon>Solenopsis</taxon>
    </lineage>
</organism>